<dbReference type="Pfam" id="PF06445">
    <property type="entry name" value="GyrI-like"/>
    <property type="match status" value="1"/>
</dbReference>
<reference evidence="2" key="1">
    <citation type="submission" date="2020-10" db="EMBL/GenBank/DDBJ databases">
        <authorList>
            <person name="Gilroy R."/>
        </authorList>
    </citation>
    <scope>NUCLEOTIDE SEQUENCE</scope>
    <source>
        <strain evidence="2">CHK195-11698</strain>
    </source>
</reference>
<evidence type="ECO:0000259" key="1">
    <source>
        <dbReference type="Pfam" id="PF06445"/>
    </source>
</evidence>
<comment type="caution">
    <text evidence="2">The sequence shown here is derived from an EMBL/GenBank/DDBJ whole genome shotgun (WGS) entry which is preliminary data.</text>
</comment>
<dbReference type="Gene3D" id="3.20.80.10">
    <property type="entry name" value="Regulatory factor, effector binding domain"/>
    <property type="match status" value="1"/>
</dbReference>
<reference evidence="2" key="2">
    <citation type="journal article" date="2021" name="PeerJ">
        <title>Extensive microbial diversity within the chicken gut microbiome revealed by metagenomics and culture.</title>
        <authorList>
            <person name="Gilroy R."/>
            <person name="Ravi A."/>
            <person name="Getino M."/>
            <person name="Pursley I."/>
            <person name="Horton D.L."/>
            <person name="Alikhan N.F."/>
            <person name="Baker D."/>
            <person name="Gharbi K."/>
            <person name="Hall N."/>
            <person name="Watson M."/>
            <person name="Adriaenssens E.M."/>
            <person name="Foster-Nyarko E."/>
            <person name="Jarju S."/>
            <person name="Secka A."/>
            <person name="Antonio M."/>
            <person name="Oren A."/>
            <person name="Chaudhuri R.R."/>
            <person name="La Ragione R."/>
            <person name="Hildebrand F."/>
            <person name="Pallen M.J."/>
        </authorList>
    </citation>
    <scope>NUCLEOTIDE SEQUENCE</scope>
    <source>
        <strain evidence="2">CHK195-11698</strain>
    </source>
</reference>
<protein>
    <submittedName>
        <fullName evidence="2">GyrI-like domain-containing protein</fullName>
    </submittedName>
</protein>
<sequence>MKEDVKKEYRELFDATTKSIDTVVVPEFQFLMIDGVGNPQTEDFKLKSKALNIMAKAIRAYYKQKDGSTYLISPLEGLWDTYDNAKFDVTRKKMIRYTLMISQPRYLTPEVFDEVKENVVARKTNPYLKDIYLKKFEEGQSVQMLHIGPYNTEIMTTKEIMEYIIVQNMKLNGMHHEIYLNNPEKVIPAKLKTIVRYAVVDI</sequence>
<organism evidence="2 3">
    <name type="scientific">Candidatus Fimiplasma intestinipullorum</name>
    <dbReference type="NCBI Taxonomy" id="2840825"/>
    <lineage>
        <taxon>Bacteria</taxon>
        <taxon>Bacillati</taxon>
        <taxon>Bacillota</taxon>
        <taxon>Clostridia</taxon>
        <taxon>Eubacteriales</taxon>
        <taxon>Candidatus Fimiplasma</taxon>
    </lineage>
</organism>
<dbReference type="InterPro" id="IPR011256">
    <property type="entry name" value="Reg_factor_effector_dom_sf"/>
</dbReference>
<gene>
    <name evidence="2" type="ORF">IAD15_10320</name>
</gene>
<dbReference type="AlphaFoldDB" id="A0A9D1HQP1"/>
<name>A0A9D1HQP1_9FIRM</name>
<dbReference type="Proteomes" id="UP000824175">
    <property type="component" value="Unassembled WGS sequence"/>
</dbReference>
<evidence type="ECO:0000313" key="3">
    <source>
        <dbReference type="Proteomes" id="UP000824175"/>
    </source>
</evidence>
<proteinExistence type="predicted"/>
<dbReference type="EMBL" id="DVMJ01000090">
    <property type="protein sequence ID" value="HIU14446.1"/>
    <property type="molecule type" value="Genomic_DNA"/>
</dbReference>
<accession>A0A9D1HQP1</accession>
<evidence type="ECO:0000313" key="2">
    <source>
        <dbReference type="EMBL" id="HIU14446.1"/>
    </source>
</evidence>
<feature type="domain" description="GyrI-like small molecule binding" evidence="1">
    <location>
        <begin position="23"/>
        <end position="195"/>
    </location>
</feature>
<dbReference type="InterPro" id="IPR029442">
    <property type="entry name" value="GyrI-like"/>
</dbReference>
<dbReference type="SUPFAM" id="SSF55136">
    <property type="entry name" value="Probable bacterial effector-binding domain"/>
    <property type="match status" value="1"/>
</dbReference>